<protein>
    <submittedName>
        <fullName evidence="1">Uncharacterized protein</fullName>
    </submittedName>
</protein>
<accession>A0A382JXL5</accession>
<evidence type="ECO:0000313" key="1">
    <source>
        <dbReference type="EMBL" id="SVC16519.1"/>
    </source>
</evidence>
<organism evidence="1">
    <name type="scientific">marine metagenome</name>
    <dbReference type="NCBI Taxonomy" id="408172"/>
    <lineage>
        <taxon>unclassified sequences</taxon>
        <taxon>metagenomes</taxon>
        <taxon>ecological metagenomes</taxon>
    </lineage>
</organism>
<dbReference type="AlphaFoldDB" id="A0A382JXL5"/>
<reference evidence="1" key="1">
    <citation type="submission" date="2018-05" db="EMBL/GenBank/DDBJ databases">
        <authorList>
            <person name="Lanie J.A."/>
            <person name="Ng W.-L."/>
            <person name="Kazmierczak K.M."/>
            <person name="Andrzejewski T.M."/>
            <person name="Davidsen T.M."/>
            <person name="Wayne K.J."/>
            <person name="Tettelin H."/>
            <person name="Glass J.I."/>
            <person name="Rusch D."/>
            <person name="Podicherti R."/>
            <person name="Tsui H.-C.T."/>
            <person name="Winkler M.E."/>
        </authorList>
    </citation>
    <scope>NUCLEOTIDE SEQUENCE</scope>
</reference>
<dbReference type="EMBL" id="UINC01076908">
    <property type="protein sequence ID" value="SVC16519.1"/>
    <property type="molecule type" value="Genomic_DNA"/>
</dbReference>
<sequence>MREIQGTQPDDVACIRWDLRFVQNDVKQHRSLF</sequence>
<proteinExistence type="predicted"/>
<gene>
    <name evidence="1" type="ORF">METZ01_LOCUS269373</name>
</gene>
<feature type="non-terminal residue" evidence="1">
    <location>
        <position position="33"/>
    </location>
</feature>
<name>A0A382JXL5_9ZZZZ</name>